<feature type="transmembrane region" description="Helical" evidence="1">
    <location>
        <begin position="85"/>
        <end position="118"/>
    </location>
</feature>
<dbReference type="AlphaFoldDB" id="A0A0H3LYN5"/>
<reference evidence="2 3" key="1">
    <citation type="journal article" date="2004" name="Proc. Natl. Acad. Sci. U.S.A.">
        <title>The louse-borne human pathogen Bartonella quintana is a genomic derivative of the zoonotic agent Bartonella henselae.</title>
        <authorList>
            <person name="Alsmark U.C.M."/>
            <person name="Frank A.C."/>
            <person name="Karlberg E.O."/>
            <person name="Legault B.-A."/>
            <person name="Ardell D.H."/>
            <person name="Canbaeck B."/>
            <person name="Eriksson A.-S."/>
            <person name="Naeslund A.K."/>
            <person name="Handley S.A."/>
            <person name="Huvet M."/>
            <person name="La Scola B."/>
            <person name="Holmberg M."/>
            <person name="Andersson S.G.E."/>
        </authorList>
    </citation>
    <scope>NUCLEOTIDE SEQUENCE [LARGE SCALE GENOMIC DNA]</scope>
    <source>
        <strain evidence="3">ATCC 49882 / DSM 28221 / CCUG 30454 / Houston 1</strain>
    </source>
</reference>
<keyword evidence="1" id="KW-1133">Transmembrane helix</keyword>
<dbReference type="RefSeq" id="WP_011180834.1">
    <property type="nucleotide sequence ID" value="NC_005956.1"/>
</dbReference>
<accession>A0A0K8J060</accession>
<evidence type="ECO:0000313" key="3">
    <source>
        <dbReference type="Proteomes" id="UP000000421"/>
    </source>
</evidence>
<dbReference type="KEGG" id="bhe:BH09620"/>
<dbReference type="eggNOG" id="ENOG503145P">
    <property type="taxonomic scope" value="Bacteria"/>
</dbReference>
<keyword evidence="1" id="KW-0812">Transmembrane</keyword>
<keyword evidence="1" id="KW-0472">Membrane</keyword>
<organism evidence="2 3">
    <name type="scientific">Bartonella henselae (strain ATCC 49882 / DSM 28221 / CCUG 30454 / Houston 1)</name>
    <name type="common">Rochalimaea henselae</name>
    <dbReference type="NCBI Taxonomy" id="283166"/>
    <lineage>
        <taxon>Bacteria</taxon>
        <taxon>Pseudomonadati</taxon>
        <taxon>Pseudomonadota</taxon>
        <taxon>Alphaproteobacteria</taxon>
        <taxon>Hyphomicrobiales</taxon>
        <taxon>Bartonellaceae</taxon>
        <taxon>Bartonella</taxon>
    </lineage>
</organism>
<evidence type="ECO:0000313" key="2">
    <source>
        <dbReference type="EMBL" id="CAF27755.1"/>
    </source>
</evidence>
<name>A0A0H3LYN5_BARHE</name>
<proteinExistence type="predicted"/>
<keyword evidence="3" id="KW-1185">Reference proteome</keyword>
<gene>
    <name evidence="2" type="ordered locus">BH09620</name>
</gene>
<evidence type="ECO:0000256" key="1">
    <source>
        <dbReference type="SAM" id="Phobius"/>
    </source>
</evidence>
<dbReference type="EMBL" id="BX897699">
    <property type="protein sequence ID" value="CAF27755.1"/>
    <property type="molecule type" value="Genomic_DNA"/>
</dbReference>
<dbReference type="GeneID" id="92985348"/>
<dbReference type="EnsemblBacteria" id="CAF27755">
    <property type="protein sequence ID" value="CAF27755"/>
    <property type="gene ID" value="BH09620"/>
</dbReference>
<accession>A0A0H3LYN5</accession>
<sequence length="131" mass="14730">MKNVFSILITIIFIISQVVNVNAGLWRGASQDNRAVFFAQQHNNAITQQYKDHFIRAVNIPFMLSPEASIGKETDLFSEGKVENVFIITSTILATGVFGAFLGSIFTTMLMFLGGTFYKWAQEEDARKKKK</sequence>
<protein>
    <submittedName>
        <fullName evidence="2">Uncharacterized protein</fullName>
    </submittedName>
</protein>
<dbReference type="PaxDb" id="283166-BH09620"/>
<dbReference type="Proteomes" id="UP000000421">
    <property type="component" value="Chromosome"/>
</dbReference>